<evidence type="ECO:0000313" key="3">
    <source>
        <dbReference type="Proteomes" id="UP000032352"/>
    </source>
</evidence>
<evidence type="ECO:0000313" key="2">
    <source>
        <dbReference type="EMBL" id="WDE02874.1"/>
    </source>
</evidence>
<reference evidence="2 3" key="2">
    <citation type="journal article" date="2022" name="Mar. Drugs">
        <title>Bioassay-Guided Fractionation Leads to the Detection of Cholic Acid Generated by the Rare Thalassomonas sp.</title>
        <authorList>
            <person name="Pheiffer F."/>
            <person name="Schneider Y.K."/>
            <person name="Hansen E.H."/>
            <person name="Andersen J.H."/>
            <person name="Isaksson J."/>
            <person name="Busche T."/>
            <person name="R C."/>
            <person name="Kalinowski J."/>
            <person name="Zyl L.V."/>
            <person name="Trindade M."/>
        </authorList>
    </citation>
    <scope>NUCLEOTIDE SEQUENCE [LARGE SCALE GENOMIC DNA]</scope>
    <source>
        <strain evidence="2 3">XOM25</strain>
    </source>
</reference>
<protein>
    <submittedName>
        <fullName evidence="2">Uncharacterized protein</fullName>
    </submittedName>
</protein>
<dbReference type="KEGG" id="tvd:SG34_015630"/>
<feature type="region of interest" description="Disordered" evidence="1">
    <location>
        <begin position="1"/>
        <end position="58"/>
    </location>
</feature>
<organism evidence="2 3">
    <name type="scientific">Thalassomonas viridans</name>
    <dbReference type="NCBI Taxonomy" id="137584"/>
    <lineage>
        <taxon>Bacteria</taxon>
        <taxon>Pseudomonadati</taxon>
        <taxon>Pseudomonadota</taxon>
        <taxon>Gammaproteobacteria</taxon>
        <taxon>Alteromonadales</taxon>
        <taxon>Colwelliaceae</taxon>
        <taxon>Thalassomonas</taxon>
    </lineage>
</organism>
<feature type="compositionally biased region" description="Polar residues" evidence="1">
    <location>
        <begin position="85"/>
        <end position="99"/>
    </location>
</feature>
<feature type="compositionally biased region" description="Low complexity" evidence="1">
    <location>
        <begin position="23"/>
        <end position="39"/>
    </location>
</feature>
<feature type="compositionally biased region" description="Polar residues" evidence="1">
    <location>
        <begin position="49"/>
        <end position="58"/>
    </location>
</feature>
<proteinExistence type="predicted"/>
<dbReference type="EMBL" id="CP059733">
    <property type="protein sequence ID" value="WDE02874.1"/>
    <property type="molecule type" value="Genomic_DNA"/>
</dbReference>
<feature type="region of interest" description="Disordered" evidence="1">
    <location>
        <begin position="82"/>
        <end position="105"/>
    </location>
</feature>
<name>A0AAE9YYT5_9GAMM</name>
<dbReference type="RefSeq" id="WP_152647304.1">
    <property type="nucleotide sequence ID" value="NZ_CP059733.1"/>
</dbReference>
<dbReference type="Proteomes" id="UP000032352">
    <property type="component" value="Chromosome"/>
</dbReference>
<gene>
    <name evidence="2" type="ORF">SG34_015630</name>
</gene>
<dbReference type="AlphaFoldDB" id="A0AAE9YYT5"/>
<feature type="region of interest" description="Disordered" evidence="1">
    <location>
        <begin position="156"/>
        <end position="181"/>
    </location>
</feature>
<reference evidence="2 3" key="1">
    <citation type="journal article" date="2015" name="Genome Announc.">
        <title>Draft Genome Sequences of Marine Isolates of Thalassomonas viridans and Thalassomonas actiniarum.</title>
        <authorList>
            <person name="Olonade I."/>
            <person name="van Zyl L.J."/>
            <person name="Trindade M."/>
        </authorList>
    </citation>
    <scope>NUCLEOTIDE SEQUENCE [LARGE SCALE GENOMIC DNA]</scope>
    <source>
        <strain evidence="2 3">XOM25</strain>
    </source>
</reference>
<accession>A0AAE9YYT5</accession>
<sequence>MDKIMGPISGSFSPLANTDRLQNNGSNNNNANTPGNNPNVSVRPDDDNVNNGNRSQNSVNLQISTEGRTASAQISREQAADRLEQNSQRQQAQTFVRANQDQDEQDQLNISPRQAAGAVNATDASADDVRSTAVGFGGLQQQTELAENAIEQFNENQQQIQSSGQSSESENSTANSNAVAAPNESFTELSAQTNQAQRRNAFISSEFVSQLDNRQGSLFDQTV</sequence>
<feature type="compositionally biased region" description="Polar residues" evidence="1">
    <location>
        <begin position="10"/>
        <end position="22"/>
    </location>
</feature>
<evidence type="ECO:0000256" key="1">
    <source>
        <dbReference type="SAM" id="MobiDB-lite"/>
    </source>
</evidence>
<keyword evidence="3" id="KW-1185">Reference proteome</keyword>